<dbReference type="Gramene" id="Kaladp0085s0075.1.v1.1">
    <property type="protein sequence ID" value="Kaladp0085s0075.1.v1.1"/>
    <property type="gene ID" value="Kaladp0085s0075.v1.1"/>
</dbReference>
<feature type="domain" description="OTU" evidence="6">
    <location>
        <begin position="193"/>
        <end position="317"/>
    </location>
</feature>
<proteinExistence type="inferred from homology"/>
<dbReference type="EnsemblPlants" id="Kaladp0085s0075.1.v1.1">
    <property type="protein sequence ID" value="Kaladp0085s0075.1.v1.1"/>
    <property type="gene ID" value="Kaladp0085s0075.v1.1"/>
</dbReference>
<dbReference type="InterPro" id="IPR003323">
    <property type="entry name" value="OTU_dom"/>
</dbReference>
<dbReference type="GO" id="GO:0016579">
    <property type="term" value="P:protein deubiquitination"/>
    <property type="evidence" value="ECO:0007669"/>
    <property type="project" value="TreeGrafter"/>
</dbReference>
<dbReference type="AlphaFoldDB" id="A0A7N1A2Z1"/>
<evidence type="ECO:0000256" key="4">
    <source>
        <dbReference type="ARBA" id="ARBA00022786"/>
    </source>
</evidence>
<dbReference type="Pfam" id="PF02338">
    <property type="entry name" value="OTU"/>
    <property type="match status" value="1"/>
</dbReference>
<dbReference type="PROSITE" id="PS50802">
    <property type="entry name" value="OTU"/>
    <property type="match status" value="1"/>
</dbReference>
<name>A0A7N1A2Z1_KALFE</name>
<dbReference type="FunFam" id="3.90.70.80:FF:000001">
    <property type="entry name" value="OTU domain-containing protein"/>
    <property type="match status" value="1"/>
</dbReference>
<evidence type="ECO:0000313" key="7">
    <source>
        <dbReference type="EnsemblPlants" id="Kaladp0085s0075.1.v1.1"/>
    </source>
</evidence>
<evidence type="ECO:0000313" key="8">
    <source>
        <dbReference type="Proteomes" id="UP000594263"/>
    </source>
</evidence>
<dbReference type="InterPro" id="IPR050704">
    <property type="entry name" value="Peptidase_C85-like"/>
</dbReference>
<dbReference type="SUPFAM" id="SSF54001">
    <property type="entry name" value="Cysteine proteinases"/>
    <property type="match status" value="1"/>
</dbReference>
<dbReference type="InterPro" id="IPR038765">
    <property type="entry name" value="Papain-like_cys_pep_sf"/>
</dbReference>
<dbReference type="PANTHER" id="PTHR12419">
    <property type="entry name" value="OTU DOMAIN CONTAINING PROTEIN"/>
    <property type="match status" value="1"/>
</dbReference>
<protein>
    <recommendedName>
        <fullName evidence="3">ubiquitinyl hydrolase 1</fullName>
        <ecNumber evidence="3">3.4.19.12</ecNumber>
    </recommendedName>
</protein>
<evidence type="ECO:0000256" key="5">
    <source>
        <dbReference type="ARBA" id="ARBA00022801"/>
    </source>
</evidence>
<comment type="catalytic activity">
    <reaction evidence="1">
        <text>Thiol-dependent hydrolysis of ester, thioester, amide, peptide and isopeptide bonds formed by the C-terminal Gly of ubiquitin (a 76-residue protein attached to proteins as an intracellular targeting signal).</text>
        <dbReference type="EC" id="3.4.19.12"/>
    </reaction>
</comment>
<comment type="similarity">
    <text evidence="2">Belongs to the peptidase C85 family.</text>
</comment>
<reference evidence="7" key="1">
    <citation type="submission" date="2021-01" db="UniProtKB">
        <authorList>
            <consortium name="EnsemblPlants"/>
        </authorList>
    </citation>
    <scope>IDENTIFICATION</scope>
</reference>
<sequence length="345" mass="39662">MTYEHNGDLVEWGLRFFESNPVAGSEYYSGRIQYAGYDQYSSNSLYESVDRGGVENDEIIARLLQAELSKVAEFQPSSQTVDCSPEPGYAQSWYYCQPSHSIYYGYEEGDEEITEIDRSSSCSSPGEKSHDADECSSSLELVSDCTFDEQVGRRLNQMIPIPHVPRVNGDLPTTDEATSDYERLSNRLEFCGLVELKVDGDGNCQFRALSDQLYHNPEHHKLVRQQVVNQLQSRRDVYEGYVPMDYSDYLKKTRESGAWGDHVTLQAAADSYGVKIIVVTSFKDTYYIEILPKVQKSKRVLYLSFWAEVHYNSIYPQQHQTELNMDWPALNKSSKKRWWNFASKH</sequence>
<keyword evidence="8" id="KW-1185">Reference proteome</keyword>
<dbReference type="Proteomes" id="UP000594263">
    <property type="component" value="Unplaced"/>
</dbReference>
<evidence type="ECO:0000259" key="6">
    <source>
        <dbReference type="PROSITE" id="PS50802"/>
    </source>
</evidence>
<dbReference type="Gene3D" id="3.90.70.80">
    <property type="match status" value="1"/>
</dbReference>
<dbReference type="CDD" id="cd22751">
    <property type="entry name" value="OTU_plant_OTU9-like"/>
    <property type="match status" value="1"/>
</dbReference>
<dbReference type="OMA" id="EDEAHQH"/>
<dbReference type="EC" id="3.4.19.12" evidence="3"/>
<organism evidence="7 8">
    <name type="scientific">Kalanchoe fedtschenkoi</name>
    <name type="common">Lavender scallops</name>
    <name type="synonym">South American air plant</name>
    <dbReference type="NCBI Taxonomy" id="63787"/>
    <lineage>
        <taxon>Eukaryota</taxon>
        <taxon>Viridiplantae</taxon>
        <taxon>Streptophyta</taxon>
        <taxon>Embryophyta</taxon>
        <taxon>Tracheophyta</taxon>
        <taxon>Spermatophyta</taxon>
        <taxon>Magnoliopsida</taxon>
        <taxon>eudicotyledons</taxon>
        <taxon>Gunneridae</taxon>
        <taxon>Pentapetalae</taxon>
        <taxon>Saxifragales</taxon>
        <taxon>Crassulaceae</taxon>
        <taxon>Kalanchoe</taxon>
    </lineage>
</organism>
<dbReference type="PANTHER" id="PTHR12419:SF103">
    <property type="entry name" value="OVARIAN TUMOR DOMAIN-CONTAINING DEUBIQUITINATING ENZYME 10-RELATED"/>
    <property type="match status" value="1"/>
</dbReference>
<evidence type="ECO:0000256" key="2">
    <source>
        <dbReference type="ARBA" id="ARBA00010407"/>
    </source>
</evidence>
<accession>A0A7N1A2Z1</accession>
<keyword evidence="5" id="KW-0378">Hydrolase</keyword>
<evidence type="ECO:0000256" key="3">
    <source>
        <dbReference type="ARBA" id="ARBA00012759"/>
    </source>
</evidence>
<dbReference type="GO" id="GO:0004843">
    <property type="term" value="F:cysteine-type deubiquitinase activity"/>
    <property type="evidence" value="ECO:0007669"/>
    <property type="project" value="UniProtKB-EC"/>
</dbReference>
<evidence type="ECO:0000256" key="1">
    <source>
        <dbReference type="ARBA" id="ARBA00000707"/>
    </source>
</evidence>
<keyword evidence="4" id="KW-0833">Ubl conjugation pathway</keyword>